<evidence type="ECO:0000256" key="2">
    <source>
        <dbReference type="ARBA" id="ARBA00022793"/>
    </source>
</evidence>
<comment type="caution">
    <text evidence="4">The sequence shown here is derived from an EMBL/GenBank/DDBJ whole genome shotgun (WGS) entry which is preliminary data.</text>
</comment>
<dbReference type="PANTHER" id="PTHR11999">
    <property type="entry name" value="GROUP II PYRIDOXAL-5-PHOSPHATE DECARBOXYLASE"/>
    <property type="match status" value="1"/>
</dbReference>
<comment type="cofactor">
    <cofactor evidence="1">
        <name>pyridoxal 5'-phosphate</name>
        <dbReference type="ChEBI" id="CHEBI:597326"/>
    </cofactor>
</comment>
<evidence type="ECO:0000256" key="1">
    <source>
        <dbReference type="ARBA" id="ARBA00001933"/>
    </source>
</evidence>
<dbReference type="Pfam" id="PF00282">
    <property type="entry name" value="Pyridoxal_deC"/>
    <property type="match status" value="1"/>
</dbReference>
<dbReference type="InterPro" id="IPR015424">
    <property type="entry name" value="PyrdxlP-dep_Trfase"/>
</dbReference>
<dbReference type="PANTHER" id="PTHR11999:SF70">
    <property type="entry name" value="MIP05841P"/>
    <property type="match status" value="1"/>
</dbReference>
<dbReference type="InterPro" id="IPR010977">
    <property type="entry name" value="Aromatic_deC"/>
</dbReference>
<dbReference type="PRINTS" id="PR00800">
    <property type="entry name" value="YHDCRBOXLASE"/>
</dbReference>
<reference evidence="4 5" key="1">
    <citation type="submission" date="2024-02" db="EMBL/GenBank/DDBJ databases">
        <authorList>
            <person name="Vignale AGUSTIN F."/>
            <person name="Sosa J E."/>
            <person name="Modenutti C."/>
        </authorList>
    </citation>
    <scope>NUCLEOTIDE SEQUENCE [LARGE SCALE GENOMIC DNA]</scope>
</reference>
<keyword evidence="5" id="KW-1185">Reference proteome</keyword>
<dbReference type="Proteomes" id="UP001642360">
    <property type="component" value="Unassembled WGS sequence"/>
</dbReference>
<dbReference type="EMBL" id="CAUOFW020001970">
    <property type="protein sequence ID" value="CAK9149959.1"/>
    <property type="molecule type" value="Genomic_DNA"/>
</dbReference>
<dbReference type="GO" id="GO:0016831">
    <property type="term" value="F:carboxy-lyase activity"/>
    <property type="evidence" value="ECO:0007669"/>
    <property type="project" value="UniProtKB-KW"/>
</dbReference>
<evidence type="ECO:0000313" key="4">
    <source>
        <dbReference type="EMBL" id="CAK9149959.1"/>
    </source>
</evidence>
<name>A0ABC8RYE7_9AQUA</name>
<dbReference type="SUPFAM" id="SSF53383">
    <property type="entry name" value="PLP-dependent transferases"/>
    <property type="match status" value="1"/>
</dbReference>
<dbReference type="Gene3D" id="1.20.1340.10">
    <property type="entry name" value="dopa decarboxylase, N-terminal domain"/>
    <property type="match status" value="1"/>
</dbReference>
<evidence type="ECO:0000313" key="5">
    <source>
        <dbReference type="Proteomes" id="UP001642360"/>
    </source>
</evidence>
<proteinExistence type="predicted"/>
<dbReference type="FunFam" id="1.20.1340.10:FF:000001">
    <property type="entry name" value="Histidine decarboxylase"/>
    <property type="match status" value="1"/>
</dbReference>
<sequence>MEGELKPMDAEQLRENAHKMVDFIADYYKNIENFPVLSQVEPGYLCKLLPDAAPTRPETLQDVLDDVQAKIFPGVTHWQSPDFLHIILLIAVLRGFWEKCSVPELIWWDSAG</sequence>
<protein>
    <submittedName>
        <fullName evidence="4">Uncharacterized protein</fullName>
    </submittedName>
</protein>
<gene>
    <name evidence="4" type="ORF">ILEXP_LOCUS18073</name>
</gene>
<keyword evidence="3" id="KW-0663">Pyridoxal phosphate</keyword>
<accession>A0ABC8RYE7</accession>
<dbReference type="AlphaFoldDB" id="A0ABC8RYE7"/>
<evidence type="ECO:0000256" key="3">
    <source>
        <dbReference type="ARBA" id="ARBA00022898"/>
    </source>
</evidence>
<keyword evidence="2" id="KW-0456">Lyase</keyword>
<dbReference type="InterPro" id="IPR002129">
    <property type="entry name" value="PyrdxlP-dep_de-COase"/>
</dbReference>
<keyword evidence="2" id="KW-0210">Decarboxylase</keyword>
<organism evidence="4 5">
    <name type="scientific">Ilex paraguariensis</name>
    <name type="common">yerba mate</name>
    <dbReference type="NCBI Taxonomy" id="185542"/>
    <lineage>
        <taxon>Eukaryota</taxon>
        <taxon>Viridiplantae</taxon>
        <taxon>Streptophyta</taxon>
        <taxon>Embryophyta</taxon>
        <taxon>Tracheophyta</taxon>
        <taxon>Spermatophyta</taxon>
        <taxon>Magnoliopsida</taxon>
        <taxon>eudicotyledons</taxon>
        <taxon>Gunneridae</taxon>
        <taxon>Pentapetalae</taxon>
        <taxon>asterids</taxon>
        <taxon>campanulids</taxon>
        <taxon>Aquifoliales</taxon>
        <taxon>Aquifoliaceae</taxon>
        <taxon>Ilex</taxon>
    </lineage>
</organism>